<evidence type="ECO:0000256" key="4">
    <source>
        <dbReference type="ARBA" id="ARBA00023163"/>
    </source>
</evidence>
<evidence type="ECO:0000313" key="6">
    <source>
        <dbReference type="EMBL" id="EGU30521.1"/>
    </source>
</evidence>
<dbReference type="Gene3D" id="3.40.190.10">
    <property type="entry name" value="Periplasmic binding protein-like II"/>
    <property type="match status" value="2"/>
</dbReference>
<dbReference type="SUPFAM" id="SSF46785">
    <property type="entry name" value="Winged helix' DNA-binding domain"/>
    <property type="match status" value="1"/>
</dbReference>
<dbReference type="OrthoDB" id="6402859at2"/>
<comment type="caution">
    <text evidence="6">The sequence shown here is derived from an EMBL/GenBank/DDBJ whole genome shotgun (WGS) entry which is preliminary data.</text>
</comment>
<keyword evidence="2" id="KW-0805">Transcription regulation</keyword>
<dbReference type="Pfam" id="PF03466">
    <property type="entry name" value="LysR_substrate"/>
    <property type="match status" value="1"/>
</dbReference>
<dbReference type="PROSITE" id="PS50931">
    <property type="entry name" value="HTH_LYSR"/>
    <property type="match status" value="1"/>
</dbReference>
<accession>F9S844</accession>
<organism evidence="6 7">
    <name type="scientific">Vibrio ichthyoenteri ATCC 700023</name>
    <dbReference type="NCBI Taxonomy" id="870968"/>
    <lineage>
        <taxon>Bacteria</taxon>
        <taxon>Pseudomonadati</taxon>
        <taxon>Pseudomonadota</taxon>
        <taxon>Gammaproteobacteria</taxon>
        <taxon>Vibrionales</taxon>
        <taxon>Vibrionaceae</taxon>
        <taxon>Vibrio</taxon>
    </lineage>
</organism>
<sequence>MESNVDLNLLKTFIITCELQNLKLVGLRLGISESAVSKQLSRLTEQLGQPLFIRTSAGLKPTQFAISVRPQLQESLKSISRILRKQTFDQSEYAQPIRIAMFEHFMHKHAGALFSKLRATFPRAPIEMETWSNKTTEKLLNGQLDIAIHFYNEDRTADIWQRTLFDDMAVGVVSQKYAGLSWDNLVTWPAIRLRSQGWNHRRFRYADMLKQNGIDLDIVATLDNIEAIHQIVNQQKVFAIINRSCVPGDLAVVIPPEELKYAFKIATNVHIVNRDAPLQVCLHQIINQVAVK</sequence>
<dbReference type="PANTHER" id="PTHR30118">
    <property type="entry name" value="HTH-TYPE TRANSCRIPTIONAL REGULATOR LEUO-RELATED"/>
    <property type="match status" value="1"/>
</dbReference>
<dbReference type="GO" id="GO:0003677">
    <property type="term" value="F:DNA binding"/>
    <property type="evidence" value="ECO:0007669"/>
    <property type="project" value="UniProtKB-KW"/>
</dbReference>
<dbReference type="AlphaFoldDB" id="F9S844"/>
<dbReference type="EMBL" id="AFWF01000308">
    <property type="protein sequence ID" value="EGU30521.1"/>
    <property type="molecule type" value="Genomic_DNA"/>
</dbReference>
<dbReference type="Pfam" id="PF00126">
    <property type="entry name" value="HTH_1"/>
    <property type="match status" value="1"/>
</dbReference>
<evidence type="ECO:0000256" key="1">
    <source>
        <dbReference type="ARBA" id="ARBA00009437"/>
    </source>
</evidence>
<name>F9S844_9VIBR</name>
<protein>
    <submittedName>
        <fullName evidence="6">LysR family transcriptional regulator</fullName>
    </submittedName>
</protein>
<reference evidence="6 7" key="1">
    <citation type="journal article" date="2012" name="Int. J. Syst. Evol. Microbiol.">
        <title>Vibrio caribbeanicus sp. nov., isolated from the marine sponge Scleritoderma cyanea.</title>
        <authorList>
            <person name="Hoffmann M."/>
            <person name="Monday S.R."/>
            <person name="Allard M.W."/>
            <person name="Strain E.A."/>
            <person name="Whittaker P."/>
            <person name="Naum M."/>
            <person name="McCarthy P.J."/>
            <person name="Lopez J.V."/>
            <person name="Fischer M."/>
            <person name="Brown E.W."/>
        </authorList>
    </citation>
    <scope>NUCLEOTIDE SEQUENCE [LARGE SCALE GENOMIC DNA]</scope>
    <source>
        <strain evidence="6 7">ATCC 700023</strain>
    </source>
</reference>
<dbReference type="InterPro" id="IPR050389">
    <property type="entry name" value="LysR-type_TF"/>
</dbReference>
<evidence type="ECO:0000256" key="3">
    <source>
        <dbReference type="ARBA" id="ARBA00023125"/>
    </source>
</evidence>
<dbReference type="InterPro" id="IPR036388">
    <property type="entry name" value="WH-like_DNA-bd_sf"/>
</dbReference>
<dbReference type="InterPro" id="IPR005119">
    <property type="entry name" value="LysR_subst-bd"/>
</dbReference>
<evidence type="ECO:0000259" key="5">
    <source>
        <dbReference type="PROSITE" id="PS50931"/>
    </source>
</evidence>
<feature type="domain" description="HTH lysR-type" evidence="5">
    <location>
        <begin position="5"/>
        <end position="62"/>
    </location>
</feature>
<keyword evidence="3" id="KW-0238">DNA-binding</keyword>
<proteinExistence type="inferred from homology"/>
<dbReference type="SUPFAM" id="SSF53850">
    <property type="entry name" value="Periplasmic binding protein-like II"/>
    <property type="match status" value="1"/>
</dbReference>
<dbReference type="Gene3D" id="1.10.10.10">
    <property type="entry name" value="Winged helix-like DNA-binding domain superfamily/Winged helix DNA-binding domain"/>
    <property type="match status" value="1"/>
</dbReference>
<dbReference type="GO" id="GO:0003700">
    <property type="term" value="F:DNA-binding transcription factor activity"/>
    <property type="evidence" value="ECO:0007669"/>
    <property type="project" value="InterPro"/>
</dbReference>
<keyword evidence="7" id="KW-1185">Reference proteome</keyword>
<dbReference type="RefSeq" id="WP_006714650.1">
    <property type="nucleotide sequence ID" value="NZ_AFWF01000308.1"/>
</dbReference>
<gene>
    <name evidence="6" type="ORF">VII00023_10944</name>
</gene>
<evidence type="ECO:0000256" key="2">
    <source>
        <dbReference type="ARBA" id="ARBA00023015"/>
    </source>
</evidence>
<evidence type="ECO:0000313" key="7">
    <source>
        <dbReference type="Proteomes" id="UP000004605"/>
    </source>
</evidence>
<dbReference type="InterPro" id="IPR000847">
    <property type="entry name" value="LysR_HTH_N"/>
</dbReference>
<comment type="similarity">
    <text evidence="1">Belongs to the LysR transcriptional regulatory family.</text>
</comment>
<dbReference type="PANTHER" id="PTHR30118:SF15">
    <property type="entry name" value="TRANSCRIPTIONAL REGULATORY PROTEIN"/>
    <property type="match status" value="1"/>
</dbReference>
<keyword evidence="4" id="KW-0804">Transcription</keyword>
<dbReference type="InterPro" id="IPR036390">
    <property type="entry name" value="WH_DNA-bd_sf"/>
</dbReference>
<dbReference type="Proteomes" id="UP000004605">
    <property type="component" value="Unassembled WGS sequence"/>
</dbReference>